<dbReference type="Proteomes" id="UP000078343">
    <property type="component" value="Unassembled WGS sequence"/>
</dbReference>
<evidence type="ECO:0000256" key="5">
    <source>
        <dbReference type="RuleBase" id="RU361277"/>
    </source>
</evidence>
<dbReference type="Gene3D" id="3.40.50.720">
    <property type="entry name" value="NAD(P)-binding Rossmann-like Domain"/>
    <property type="match status" value="1"/>
</dbReference>
<keyword evidence="8" id="KW-1185">Reference proteome</keyword>
<comment type="cofactor">
    <cofactor evidence="5">
        <name>Zn(2+)</name>
        <dbReference type="ChEBI" id="CHEBI:29105"/>
    </cofactor>
</comment>
<dbReference type="AlphaFoldDB" id="A0A178Z5R8"/>
<dbReference type="GO" id="GO:0005829">
    <property type="term" value="C:cytosol"/>
    <property type="evidence" value="ECO:0007669"/>
    <property type="project" value="TreeGrafter"/>
</dbReference>
<evidence type="ECO:0000256" key="4">
    <source>
        <dbReference type="ARBA" id="ARBA00023027"/>
    </source>
</evidence>
<dbReference type="PROSITE" id="PS00059">
    <property type="entry name" value="ADH_ZINC"/>
    <property type="match status" value="1"/>
</dbReference>
<keyword evidence="1 5" id="KW-0479">Metal-binding</keyword>
<keyword evidence="3" id="KW-0560">Oxidoreductase</keyword>
<evidence type="ECO:0000256" key="1">
    <source>
        <dbReference type="ARBA" id="ARBA00022723"/>
    </source>
</evidence>
<dbReference type="OrthoDB" id="1560166at2759"/>
<keyword evidence="2 5" id="KW-0862">Zinc</keyword>
<accession>A0A178Z5R8</accession>
<proteinExistence type="inferred from homology"/>
<dbReference type="InterPro" id="IPR036291">
    <property type="entry name" value="NAD(P)-bd_dom_sf"/>
</dbReference>
<dbReference type="SMART" id="SM00829">
    <property type="entry name" value="PKS_ER"/>
    <property type="match status" value="1"/>
</dbReference>
<evidence type="ECO:0000313" key="7">
    <source>
        <dbReference type="EMBL" id="OAP55114.1"/>
    </source>
</evidence>
<dbReference type="InterPro" id="IPR002328">
    <property type="entry name" value="ADH_Zn_CS"/>
</dbReference>
<sequence>MVSAIAFVAPKPGAPFECRSVELDEVRPHEVLVDIKATGICHTDIAVQQGKLPMRLPGILGHEGAGVVRMVGSEVKDVQPGDHVVLSYNSCGTCRSCKGEKPYQCDNAESMNFGGSRPDGSQTVTSDSETIRTCFFGQSSFCSPAIVQEASCVKVDKSLPLKVICALGCGFQTGTGAVYNVVDPQQRNIRHIAIFGVGAVGCAAIMAASHLATSSSAAPAFEIIAIDINDSRLELAKELGATRVINSRQGTAREAIMEITNNEGLDAAVDCTGVLAVINEMIALVGPGGIAVSVGGPPPGIKASVDVFGMIIKSKTYSGCHQGNAFSKTYIPWLADLYARGQFPLQKLQKTYRAEEINQACQDMLDGKVLKPVLLWD</sequence>
<dbReference type="InterPro" id="IPR013154">
    <property type="entry name" value="ADH-like_N"/>
</dbReference>
<dbReference type="STRING" id="1367422.A0A178Z5R8"/>
<dbReference type="SUPFAM" id="SSF50129">
    <property type="entry name" value="GroES-like"/>
    <property type="match status" value="1"/>
</dbReference>
<name>A0A178Z5R8_9EURO</name>
<gene>
    <name evidence="7" type="ORF">AYL99_10814</name>
</gene>
<dbReference type="GO" id="GO:0051903">
    <property type="term" value="F:S-(hydroxymethyl)glutathione dehydrogenase [NAD(P)+] activity"/>
    <property type="evidence" value="ECO:0007669"/>
    <property type="project" value="TreeGrafter"/>
</dbReference>
<dbReference type="Pfam" id="PF00107">
    <property type="entry name" value="ADH_zinc_N"/>
    <property type="match status" value="1"/>
</dbReference>
<dbReference type="PANTHER" id="PTHR43880">
    <property type="entry name" value="ALCOHOL DEHYDROGENASE"/>
    <property type="match status" value="1"/>
</dbReference>
<dbReference type="InterPro" id="IPR013149">
    <property type="entry name" value="ADH-like_C"/>
</dbReference>
<dbReference type="InterPro" id="IPR011032">
    <property type="entry name" value="GroES-like_sf"/>
</dbReference>
<dbReference type="GO" id="GO:0046294">
    <property type="term" value="P:formaldehyde catabolic process"/>
    <property type="evidence" value="ECO:0007669"/>
    <property type="project" value="TreeGrafter"/>
</dbReference>
<dbReference type="CDD" id="cd08278">
    <property type="entry name" value="benzyl_alcohol_DH"/>
    <property type="match status" value="1"/>
</dbReference>
<organism evidence="7 8">
    <name type="scientific">Fonsecaea erecta</name>
    <dbReference type="NCBI Taxonomy" id="1367422"/>
    <lineage>
        <taxon>Eukaryota</taxon>
        <taxon>Fungi</taxon>
        <taxon>Dikarya</taxon>
        <taxon>Ascomycota</taxon>
        <taxon>Pezizomycotina</taxon>
        <taxon>Eurotiomycetes</taxon>
        <taxon>Chaetothyriomycetidae</taxon>
        <taxon>Chaetothyriales</taxon>
        <taxon>Herpotrichiellaceae</taxon>
        <taxon>Fonsecaea</taxon>
    </lineage>
</organism>
<keyword evidence="4" id="KW-0520">NAD</keyword>
<dbReference type="InterPro" id="IPR020843">
    <property type="entry name" value="ER"/>
</dbReference>
<dbReference type="GeneID" id="30014982"/>
<dbReference type="SUPFAM" id="SSF51735">
    <property type="entry name" value="NAD(P)-binding Rossmann-fold domains"/>
    <property type="match status" value="1"/>
</dbReference>
<evidence type="ECO:0000256" key="3">
    <source>
        <dbReference type="ARBA" id="ARBA00023002"/>
    </source>
</evidence>
<dbReference type="Gene3D" id="3.90.180.10">
    <property type="entry name" value="Medium-chain alcohol dehydrogenases, catalytic domain"/>
    <property type="match status" value="1"/>
</dbReference>
<dbReference type="EMBL" id="LVYI01000012">
    <property type="protein sequence ID" value="OAP55114.1"/>
    <property type="molecule type" value="Genomic_DNA"/>
</dbReference>
<dbReference type="Pfam" id="PF08240">
    <property type="entry name" value="ADH_N"/>
    <property type="match status" value="1"/>
</dbReference>
<dbReference type="PANTHER" id="PTHR43880:SF12">
    <property type="entry name" value="ALCOHOL DEHYDROGENASE CLASS-3"/>
    <property type="match status" value="1"/>
</dbReference>
<comment type="caution">
    <text evidence="7">The sequence shown here is derived from an EMBL/GenBank/DDBJ whole genome shotgun (WGS) entry which is preliminary data.</text>
</comment>
<evidence type="ECO:0000259" key="6">
    <source>
        <dbReference type="SMART" id="SM00829"/>
    </source>
</evidence>
<reference evidence="7 8" key="1">
    <citation type="submission" date="2016-04" db="EMBL/GenBank/DDBJ databases">
        <title>Draft genome of Fonsecaea erecta CBS 125763.</title>
        <authorList>
            <person name="Weiss V.A."/>
            <person name="Vicente V.A."/>
            <person name="Raittz R.T."/>
            <person name="Moreno L.F."/>
            <person name="De Souza E.M."/>
            <person name="Pedrosa F.O."/>
            <person name="Steffens M.B."/>
            <person name="Faoro H."/>
            <person name="Tadra-Sfeir M.Z."/>
            <person name="Najafzadeh M.J."/>
            <person name="Felipe M.S."/>
            <person name="Teixeira M."/>
            <person name="Sun J."/>
            <person name="Xi L."/>
            <person name="Gomes R."/>
            <person name="De Azevedo C.M."/>
            <person name="Salgado C.G."/>
            <person name="Da Silva M.B."/>
            <person name="Nascimento M.F."/>
            <person name="Queiroz-Telles F."/>
            <person name="Attili D.S."/>
            <person name="Gorbushina A."/>
        </authorList>
    </citation>
    <scope>NUCLEOTIDE SEQUENCE [LARGE SCALE GENOMIC DNA]</scope>
    <source>
        <strain evidence="7 8">CBS 125763</strain>
    </source>
</reference>
<dbReference type="GO" id="GO:0008270">
    <property type="term" value="F:zinc ion binding"/>
    <property type="evidence" value="ECO:0007669"/>
    <property type="project" value="InterPro"/>
</dbReference>
<comment type="similarity">
    <text evidence="5">Belongs to the zinc-containing alcohol dehydrogenase family.</text>
</comment>
<evidence type="ECO:0000256" key="2">
    <source>
        <dbReference type="ARBA" id="ARBA00022833"/>
    </source>
</evidence>
<feature type="domain" description="Enoyl reductase (ER)" evidence="6">
    <location>
        <begin position="13"/>
        <end position="374"/>
    </location>
</feature>
<protein>
    <submittedName>
        <fullName evidence="7">Aryl-alcohol dehydrogenase</fullName>
    </submittedName>
</protein>
<evidence type="ECO:0000313" key="8">
    <source>
        <dbReference type="Proteomes" id="UP000078343"/>
    </source>
</evidence>
<dbReference type="RefSeq" id="XP_018688481.1">
    <property type="nucleotide sequence ID" value="XM_018842320.1"/>
</dbReference>